<dbReference type="Pfam" id="PF07727">
    <property type="entry name" value="RVT_2"/>
    <property type="match status" value="1"/>
</dbReference>
<keyword evidence="1" id="KW-0645">Protease</keyword>
<dbReference type="InterPro" id="IPR013103">
    <property type="entry name" value="RVT_2"/>
</dbReference>
<keyword evidence="2" id="KW-0479">Metal-binding</keyword>
<dbReference type="GO" id="GO:0015074">
    <property type="term" value="P:DNA integration"/>
    <property type="evidence" value="ECO:0007669"/>
    <property type="project" value="UniProtKB-KW"/>
</dbReference>
<evidence type="ECO:0000256" key="2">
    <source>
        <dbReference type="ARBA" id="ARBA00022723"/>
    </source>
</evidence>
<proteinExistence type="predicted"/>
<evidence type="ECO:0000259" key="5">
    <source>
        <dbReference type="PROSITE" id="PS50994"/>
    </source>
</evidence>
<dbReference type="GO" id="GO:0004190">
    <property type="term" value="F:aspartic-type endopeptidase activity"/>
    <property type="evidence" value="ECO:0007669"/>
    <property type="project" value="UniProtKB-KW"/>
</dbReference>
<feature type="domain" description="Integrase catalytic" evidence="5">
    <location>
        <begin position="490"/>
        <end position="586"/>
    </location>
</feature>
<dbReference type="GO" id="GO:0006508">
    <property type="term" value="P:proteolysis"/>
    <property type="evidence" value="ECO:0007669"/>
    <property type="project" value="UniProtKB-KW"/>
</dbReference>
<reference evidence="6" key="2">
    <citation type="journal article" date="2024" name="Plant">
        <title>Genomic evolution and insights into agronomic trait innovations of Sesamum species.</title>
        <authorList>
            <person name="Miao H."/>
            <person name="Wang L."/>
            <person name="Qu L."/>
            <person name="Liu H."/>
            <person name="Sun Y."/>
            <person name="Le M."/>
            <person name="Wang Q."/>
            <person name="Wei S."/>
            <person name="Zheng Y."/>
            <person name="Lin W."/>
            <person name="Duan Y."/>
            <person name="Cao H."/>
            <person name="Xiong S."/>
            <person name="Wang X."/>
            <person name="Wei L."/>
            <person name="Li C."/>
            <person name="Ma Q."/>
            <person name="Ju M."/>
            <person name="Zhao R."/>
            <person name="Li G."/>
            <person name="Mu C."/>
            <person name="Tian Q."/>
            <person name="Mei H."/>
            <person name="Zhang T."/>
            <person name="Gao T."/>
            <person name="Zhang H."/>
        </authorList>
    </citation>
    <scope>NUCLEOTIDE SEQUENCE</scope>
    <source>
        <strain evidence="6">G02</strain>
    </source>
</reference>
<dbReference type="Pfam" id="PF13976">
    <property type="entry name" value="gag_pre-integrs"/>
    <property type="match status" value="1"/>
</dbReference>
<evidence type="ECO:0000256" key="4">
    <source>
        <dbReference type="ARBA" id="ARBA00022801"/>
    </source>
</evidence>
<evidence type="ECO:0000256" key="1">
    <source>
        <dbReference type="ARBA" id="ARBA00022670"/>
    </source>
</evidence>
<dbReference type="AlphaFoldDB" id="A0AAW2IQB5"/>
<dbReference type="SUPFAM" id="SSF53098">
    <property type="entry name" value="Ribonuclease H-like"/>
    <property type="match status" value="1"/>
</dbReference>
<organism evidence="6">
    <name type="scientific">Sesamum radiatum</name>
    <name type="common">Black benniseed</name>
    <dbReference type="NCBI Taxonomy" id="300843"/>
    <lineage>
        <taxon>Eukaryota</taxon>
        <taxon>Viridiplantae</taxon>
        <taxon>Streptophyta</taxon>
        <taxon>Embryophyta</taxon>
        <taxon>Tracheophyta</taxon>
        <taxon>Spermatophyta</taxon>
        <taxon>Magnoliopsida</taxon>
        <taxon>eudicotyledons</taxon>
        <taxon>Gunneridae</taxon>
        <taxon>Pentapetalae</taxon>
        <taxon>asterids</taxon>
        <taxon>lamiids</taxon>
        <taxon>Lamiales</taxon>
        <taxon>Pedaliaceae</taxon>
        <taxon>Sesamum</taxon>
    </lineage>
</organism>
<evidence type="ECO:0000313" key="6">
    <source>
        <dbReference type="EMBL" id="KAL0284265.1"/>
    </source>
</evidence>
<dbReference type="InterPro" id="IPR054722">
    <property type="entry name" value="PolX-like_BBD"/>
</dbReference>
<protein>
    <submittedName>
        <fullName evidence="6">Retrovirus-related Pol polyprotein from transposon RE1</fullName>
    </submittedName>
</protein>
<dbReference type="InterPro" id="IPR025724">
    <property type="entry name" value="GAG-pre-integrase_dom"/>
</dbReference>
<keyword evidence="3" id="KW-0064">Aspartyl protease</keyword>
<dbReference type="InterPro" id="IPR012337">
    <property type="entry name" value="RNaseH-like_sf"/>
</dbReference>
<dbReference type="GO" id="GO:0004519">
    <property type="term" value="F:endonuclease activity"/>
    <property type="evidence" value="ECO:0007669"/>
    <property type="project" value="UniProtKB-KW"/>
</dbReference>
<dbReference type="InterPro" id="IPR043502">
    <property type="entry name" value="DNA/RNA_pol_sf"/>
</dbReference>
<evidence type="ECO:0000256" key="3">
    <source>
        <dbReference type="ARBA" id="ARBA00022750"/>
    </source>
</evidence>
<dbReference type="PANTHER" id="PTHR42648:SF18">
    <property type="entry name" value="RETROTRANSPOSON, UNCLASSIFIED-LIKE PROTEIN"/>
    <property type="match status" value="1"/>
</dbReference>
<dbReference type="SUPFAM" id="SSF56672">
    <property type="entry name" value="DNA/RNA polymerases"/>
    <property type="match status" value="1"/>
</dbReference>
<dbReference type="Pfam" id="PF25597">
    <property type="entry name" value="SH3_retrovirus"/>
    <property type="match status" value="1"/>
</dbReference>
<accession>A0AAW2IQB5</accession>
<dbReference type="InterPro" id="IPR057670">
    <property type="entry name" value="SH3_retrovirus"/>
</dbReference>
<dbReference type="PANTHER" id="PTHR42648">
    <property type="entry name" value="TRANSPOSASE, PUTATIVE-RELATED"/>
    <property type="match status" value="1"/>
</dbReference>
<name>A0AAW2IQB5_SESRA</name>
<dbReference type="Pfam" id="PF14223">
    <property type="entry name" value="Retrotran_gag_2"/>
    <property type="match status" value="1"/>
</dbReference>
<dbReference type="PROSITE" id="PS50994">
    <property type="entry name" value="INTEGRASE"/>
    <property type="match status" value="1"/>
</dbReference>
<dbReference type="InterPro" id="IPR036397">
    <property type="entry name" value="RNaseH_sf"/>
</dbReference>
<dbReference type="GO" id="GO:0003676">
    <property type="term" value="F:nucleic acid binding"/>
    <property type="evidence" value="ECO:0007669"/>
    <property type="project" value="InterPro"/>
</dbReference>
<dbReference type="GO" id="GO:0005524">
    <property type="term" value="F:ATP binding"/>
    <property type="evidence" value="ECO:0007669"/>
    <property type="project" value="UniProtKB-KW"/>
</dbReference>
<dbReference type="GO" id="GO:0003887">
    <property type="term" value="F:DNA-directed DNA polymerase activity"/>
    <property type="evidence" value="ECO:0007669"/>
    <property type="project" value="UniProtKB-KW"/>
</dbReference>
<dbReference type="GO" id="GO:0006310">
    <property type="term" value="P:DNA recombination"/>
    <property type="evidence" value="ECO:0007669"/>
    <property type="project" value="UniProtKB-KW"/>
</dbReference>
<dbReference type="Pfam" id="PF22936">
    <property type="entry name" value="Pol_BBD"/>
    <property type="match status" value="1"/>
</dbReference>
<dbReference type="EMBL" id="JACGWJ010001160">
    <property type="protein sequence ID" value="KAL0284265.1"/>
    <property type="molecule type" value="Genomic_DNA"/>
</dbReference>
<comment type="caution">
    <text evidence="6">The sequence shown here is derived from an EMBL/GenBank/DDBJ whole genome shotgun (WGS) entry which is preliminary data.</text>
</comment>
<dbReference type="CDD" id="cd09272">
    <property type="entry name" value="RNase_HI_RT_Ty1"/>
    <property type="match status" value="1"/>
</dbReference>
<dbReference type="Gene3D" id="3.30.420.10">
    <property type="entry name" value="Ribonuclease H-like superfamily/Ribonuclease H"/>
    <property type="match status" value="1"/>
</dbReference>
<reference evidence="6" key="1">
    <citation type="submission" date="2020-06" db="EMBL/GenBank/DDBJ databases">
        <authorList>
            <person name="Li T."/>
            <person name="Hu X."/>
            <person name="Zhang T."/>
            <person name="Song X."/>
            <person name="Zhang H."/>
            <person name="Dai N."/>
            <person name="Sheng W."/>
            <person name="Hou X."/>
            <person name="Wei L."/>
        </authorList>
    </citation>
    <scope>NUCLEOTIDE SEQUENCE</scope>
    <source>
        <strain evidence="6">G02</strain>
        <tissue evidence="6">Leaf</tissue>
    </source>
</reference>
<keyword evidence="4" id="KW-0378">Hydrolase</keyword>
<dbReference type="InterPro" id="IPR039537">
    <property type="entry name" value="Retrotran_Ty1/copia-like"/>
</dbReference>
<sequence length="981" mass="112641">MKAILGAHGLWNIVETGYEEPADEGALSVAELAALQKKRSGDQSALSIIHQGLDDEMFEKIANESKAKDAWDILKISAVGVDKVKKVRLQTLRAEFESLFMKENESISDYFTRVLVVVNQMKRLGEKLTDVRVVEKILRSLNAKFNHVVVAIEEAKDIESMSIDELNGSLVAHEERMKRSQQVPVEQVLQAKLAFNPKEKFSKEEEEVKHVVEVEVIGIAEVVVKEEEKDEAKPKVNKIHPKMVQIEIFKEVVVEEEATTIGEEMIKVMLNVMHVDEQDTTLGSVNLNFMKRQTLPSIRKKKVTPFCFLKRKVLLKMMLHGKGTVILATKNGDHKLLHDVYYIPKMKNNILSIGQLMENGHKVKMEDKYLWLRDHDDRLVAKVTMTSNRMFKLNVKTTEAKCLQACINDSSWIWHMRFGHLNFEGLKMLGEKNMVRGVPKINHPNQLCEACLLGKHARKSFPKESLSRATKPLQLVHADVCGPFNPQSFALRTDRGGEFTSNEFKTFCELHGIRRPMTVPRTPQQNGVAERKNRTVLNMARTMLKSKEMPKEFWAEAVACAVYLLNRSPTRSLEKITPQEAWSGWKPSVKHLRVFGSICYVHVPEQQRTKLDDRSKKMVFLGYDESSKGYKCFDPIAKKVVISRDVEFEEDASWNWNTQKGEMYHFLPHQEEKEDDEEQEIEAQNRWPIHQMDVKSAFLNGTLEEEVYVNQPEGFSVIGHENKVLKLKKALYGLKQAPRAWYSRLDNYLQKNGFSRCLHEYALYVKKDKGDVLYICIYVDDLILTGSNQHMYENFKKVMAQEFEMSDMGLMPYYLGLEVKQRSDGIFISQEAYARETLKKFKMKECNPVATPIECGVKLSKDDEARKVDSTTFRSLVGSLRYLTCTRPDILFAVGLVSRFMENPSEEHMNAAKRILRYLKGTFDYGIFYTSSNDVCLKGYCDSDYAGDVDDRKSTTGFVFYFGENAISWCSRKQPIVTLST</sequence>
<dbReference type="GO" id="GO:0003964">
    <property type="term" value="F:RNA-directed DNA polymerase activity"/>
    <property type="evidence" value="ECO:0007669"/>
    <property type="project" value="UniProtKB-KW"/>
</dbReference>
<gene>
    <name evidence="6" type="ORF">Sradi_7204100</name>
</gene>
<dbReference type="GO" id="GO:0046872">
    <property type="term" value="F:metal ion binding"/>
    <property type="evidence" value="ECO:0007669"/>
    <property type="project" value="UniProtKB-KW"/>
</dbReference>
<dbReference type="InterPro" id="IPR001584">
    <property type="entry name" value="Integrase_cat-core"/>
</dbReference>